<gene>
    <name evidence="9" type="ORF">BB561_004544</name>
</gene>
<feature type="domain" description="Cation efflux protein cytoplasmic" evidence="8">
    <location>
        <begin position="182"/>
        <end position="243"/>
    </location>
</feature>
<keyword evidence="2" id="KW-0813">Transport</keyword>
<dbReference type="NCBIfam" id="TIGR01297">
    <property type="entry name" value="CDF"/>
    <property type="match status" value="1"/>
</dbReference>
<dbReference type="PANTHER" id="PTHR43840:SF13">
    <property type="entry name" value="CATION EFFLUX PROTEIN CYTOPLASMIC DOMAIN-CONTAINING PROTEIN"/>
    <property type="match status" value="1"/>
</dbReference>
<dbReference type="SUPFAM" id="SSF161111">
    <property type="entry name" value="Cation efflux protein transmembrane domain-like"/>
    <property type="match status" value="1"/>
</dbReference>
<evidence type="ECO:0000256" key="3">
    <source>
        <dbReference type="ARBA" id="ARBA00022692"/>
    </source>
</evidence>
<dbReference type="InterPro" id="IPR027469">
    <property type="entry name" value="Cation_efflux_TMD_sf"/>
</dbReference>
<evidence type="ECO:0000259" key="8">
    <source>
        <dbReference type="Pfam" id="PF16916"/>
    </source>
</evidence>
<dbReference type="AlphaFoldDB" id="A0A2T9YFL9"/>
<comment type="subcellular location">
    <subcellularLocation>
        <location evidence="1">Membrane</location>
        <topology evidence="1">Multi-pass membrane protein</topology>
    </subcellularLocation>
</comment>
<feature type="transmembrane region" description="Helical" evidence="6">
    <location>
        <begin position="73"/>
        <end position="94"/>
    </location>
</feature>
<keyword evidence="5 6" id="KW-0472">Membrane</keyword>
<keyword evidence="3 6" id="KW-0812">Transmembrane</keyword>
<dbReference type="EMBL" id="MBFR01000218">
    <property type="protein sequence ID" value="PVU91148.1"/>
    <property type="molecule type" value="Genomic_DNA"/>
</dbReference>
<dbReference type="OrthoDB" id="78296at2759"/>
<keyword evidence="10" id="KW-1185">Reference proteome</keyword>
<protein>
    <submittedName>
        <fullName evidence="9">Uncharacterized protein</fullName>
    </submittedName>
</protein>
<dbReference type="InterPro" id="IPR050291">
    <property type="entry name" value="CDF_Transporter"/>
</dbReference>
<dbReference type="GO" id="GO:0016020">
    <property type="term" value="C:membrane"/>
    <property type="evidence" value="ECO:0007669"/>
    <property type="project" value="UniProtKB-SubCell"/>
</dbReference>
<evidence type="ECO:0000313" key="10">
    <source>
        <dbReference type="Proteomes" id="UP000245383"/>
    </source>
</evidence>
<dbReference type="GO" id="GO:0030003">
    <property type="term" value="P:intracellular monoatomic cation homeostasis"/>
    <property type="evidence" value="ECO:0007669"/>
    <property type="project" value="UniProtKB-ARBA"/>
</dbReference>
<sequence length="257" mass="28908">MADSLMDIIASIILVVTSRAAAKTHWLEYPTGRKRLETVGTIIFSTLMATLSTQLIIESVRTLLSSDRTPPKITIANLIIILIALFVKLVLYLYCNSIKSSGAVKTFATDHRNDLLLNSVGLLMGYLSTKVAWYMDPIGGILLALFILSSWSKEAFDNVRLIVGITADPDFLKKLTYTSITHNEKILFVDTVRAYHVGELVYVEVDVVMDPEIPLWLSHDISESLQIKLESLTEVARAFVHVDYDFHHHPEHRPKLD</sequence>
<organism evidence="9 10">
    <name type="scientific">Smittium simulii</name>
    <dbReference type="NCBI Taxonomy" id="133385"/>
    <lineage>
        <taxon>Eukaryota</taxon>
        <taxon>Fungi</taxon>
        <taxon>Fungi incertae sedis</taxon>
        <taxon>Zoopagomycota</taxon>
        <taxon>Kickxellomycotina</taxon>
        <taxon>Harpellomycetes</taxon>
        <taxon>Harpellales</taxon>
        <taxon>Legeriomycetaceae</taxon>
        <taxon>Smittium</taxon>
    </lineage>
</organism>
<proteinExistence type="predicted"/>
<comment type="caution">
    <text evidence="9">The sequence shown here is derived from an EMBL/GenBank/DDBJ whole genome shotgun (WGS) entry which is preliminary data.</text>
</comment>
<dbReference type="Proteomes" id="UP000245383">
    <property type="component" value="Unassembled WGS sequence"/>
</dbReference>
<dbReference type="InterPro" id="IPR002524">
    <property type="entry name" value="Cation_efflux"/>
</dbReference>
<dbReference type="PANTHER" id="PTHR43840">
    <property type="entry name" value="MITOCHONDRIAL METAL TRANSPORTER 1-RELATED"/>
    <property type="match status" value="1"/>
</dbReference>
<evidence type="ECO:0000256" key="2">
    <source>
        <dbReference type="ARBA" id="ARBA00022448"/>
    </source>
</evidence>
<dbReference type="STRING" id="133385.A0A2T9YFL9"/>
<dbReference type="InterPro" id="IPR036837">
    <property type="entry name" value="Cation_efflux_CTD_sf"/>
</dbReference>
<dbReference type="Pfam" id="PF01545">
    <property type="entry name" value="Cation_efflux"/>
    <property type="match status" value="1"/>
</dbReference>
<keyword evidence="4 6" id="KW-1133">Transmembrane helix</keyword>
<dbReference type="InterPro" id="IPR027470">
    <property type="entry name" value="Cation_efflux_CTD"/>
</dbReference>
<evidence type="ECO:0000256" key="4">
    <source>
        <dbReference type="ARBA" id="ARBA00022989"/>
    </source>
</evidence>
<reference evidence="9 10" key="1">
    <citation type="journal article" date="2018" name="MBio">
        <title>Comparative Genomics Reveals the Core Gene Toolbox for the Fungus-Insect Symbiosis.</title>
        <authorList>
            <person name="Wang Y."/>
            <person name="Stata M."/>
            <person name="Wang W."/>
            <person name="Stajich J.E."/>
            <person name="White M.M."/>
            <person name="Moncalvo J.M."/>
        </authorList>
    </citation>
    <scope>NUCLEOTIDE SEQUENCE [LARGE SCALE GENOMIC DNA]</scope>
    <source>
        <strain evidence="9 10">SWE-8-4</strain>
    </source>
</reference>
<evidence type="ECO:0000313" key="9">
    <source>
        <dbReference type="EMBL" id="PVU91148.1"/>
    </source>
</evidence>
<name>A0A2T9YFL9_9FUNG</name>
<evidence type="ECO:0000259" key="7">
    <source>
        <dbReference type="Pfam" id="PF01545"/>
    </source>
</evidence>
<dbReference type="Pfam" id="PF16916">
    <property type="entry name" value="ZT_dimer"/>
    <property type="match status" value="1"/>
</dbReference>
<evidence type="ECO:0000256" key="5">
    <source>
        <dbReference type="ARBA" id="ARBA00023136"/>
    </source>
</evidence>
<dbReference type="InterPro" id="IPR058533">
    <property type="entry name" value="Cation_efflux_TM"/>
</dbReference>
<dbReference type="SUPFAM" id="SSF160240">
    <property type="entry name" value="Cation efflux protein cytoplasmic domain-like"/>
    <property type="match status" value="1"/>
</dbReference>
<feature type="domain" description="Cation efflux protein transmembrane" evidence="7">
    <location>
        <begin position="3"/>
        <end position="162"/>
    </location>
</feature>
<evidence type="ECO:0000256" key="6">
    <source>
        <dbReference type="SAM" id="Phobius"/>
    </source>
</evidence>
<dbReference type="GO" id="GO:0008324">
    <property type="term" value="F:monoatomic cation transmembrane transporter activity"/>
    <property type="evidence" value="ECO:0007669"/>
    <property type="project" value="InterPro"/>
</dbReference>
<feature type="transmembrane region" description="Helical" evidence="6">
    <location>
        <begin position="38"/>
        <end position="57"/>
    </location>
</feature>
<dbReference type="Gene3D" id="3.30.70.1350">
    <property type="entry name" value="Cation efflux protein, cytoplasmic domain"/>
    <property type="match status" value="1"/>
</dbReference>
<dbReference type="GO" id="GO:0098771">
    <property type="term" value="P:inorganic ion homeostasis"/>
    <property type="evidence" value="ECO:0007669"/>
    <property type="project" value="UniProtKB-ARBA"/>
</dbReference>
<dbReference type="Gene3D" id="1.20.1510.10">
    <property type="entry name" value="Cation efflux protein transmembrane domain"/>
    <property type="match status" value="1"/>
</dbReference>
<accession>A0A2T9YFL9</accession>
<evidence type="ECO:0000256" key="1">
    <source>
        <dbReference type="ARBA" id="ARBA00004141"/>
    </source>
</evidence>